<dbReference type="PROSITE" id="PS00801">
    <property type="entry name" value="TRANSKETOLASE_1"/>
    <property type="match status" value="1"/>
</dbReference>
<evidence type="ECO:0000256" key="5">
    <source>
        <dbReference type="ARBA" id="ARBA00022723"/>
    </source>
</evidence>
<dbReference type="InterPro" id="IPR049557">
    <property type="entry name" value="Transketolase_CS"/>
</dbReference>
<feature type="binding site" evidence="10">
    <location>
        <position position="149"/>
    </location>
    <ligand>
        <name>Mg(2+)</name>
        <dbReference type="ChEBI" id="CHEBI:18420"/>
    </ligand>
</feature>
<feature type="binding site" evidence="10">
    <location>
        <position position="368"/>
    </location>
    <ligand>
        <name>thiamine diphosphate</name>
        <dbReference type="ChEBI" id="CHEBI:58937"/>
    </ligand>
</feature>
<dbReference type="CDD" id="cd02007">
    <property type="entry name" value="TPP_DXS"/>
    <property type="match status" value="1"/>
</dbReference>
<dbReference type="EC" id="2.2.1.7" evidence="10"/>
<accession>A0ABX1NC67</accession>
<evidence type="ECO:0000259" key="11">
    <source>
        <dbReference type="SMART" id="SM00861"/>
    </source>
</evidence>
<feature type="binding site" evidence="10">
    <location>
        <begin position="150"/>
        <end position="151"/>
    </location>
    <ligand>
        <name>thiamine diphosphate</name>
        <dbReference type="ChEBI" id="CHEBI:58937"/>
    </ligand>
</feature>
<dbReference type="InterPro" id="IPR033248">
    <property type="entry name" value="Transketolase_C"/>
</dbReference>
<feature type="binding site" evidence="10">
    <location>
        <position position="286"/>
    </location>
    <ligand>
        <name>thiamine diphosphate</name>
        <dbReference type="ChEBI" id="CHEBI:58937"/>
    </ligand>
</feature>
<keyword evidence="4 10" id="KW-0808">Transferase</keyword>
<evidence type="ECO:0000256" key="1">
    <source>
        <dbReference type="ARBA" id="ARBA00004980"/>
    </source>
</evidence>
<keyword evidence="6 10" id="KW-0460">Magnesium</keyword>
<dbReference type="EMBL" id="WTVS01000008">
    <property type="protein sequence ID" value="NMF96854.1"/>
    <property type="molecule type" value="Genomic_DNA"/>
</dbReference>
<dbReference type="PROSITE" id="PS00802">
    <property type="entry name" value="TRANSKETOLASE_2"/>
    <property type="match status" value="1"/>
</dbReference>
<dbReference type="Pfam" id="PF13292">
    <property type="entry name" value="DXP_synthase_N"/>
    <property type="match status" value="1"/>
</dbReference>
<dbReference type="InterPro" id="IPR029061">
    <property type="entry name" value="THDP-binding"/>
</dbReference>
<keyword evidence="8 10" id="KW-0786">Thiamine pyrophosphate</keyword>
<comment type="caution">
    <text evidence="12">The sequence shown here is derived from an EMBL/GenBank/DDBJ whole genome shotgun (WGS) entry which is preliminary data.</text>
</comment>
<dbReference type="InterPro" id="IPR005475">
    <property type="entry name" value="Transketolase-like_Pyr-bd"/>
</dbReference>
<protein>
    <recommendedName>
        <fullName evidence="10">1-deoxy-D-xylulose-5-phosphate synthase</fullName>
        <ecNumber evidence="10">2.2.1.7</ecNumber>
    </recommendedName>
    <alternativeName>
        <fullName evidence="10">1-deoxyxylulose-5-phosphate synthase</fullName>
        <shortName evidence="10">DXP synthase</shortName>
        <shortName evidence="10">DXPS</shortName>
    </alternativeName>
</protein>
<evidence type="ECO:0000256" key="7">
    <source>
        <dbReference type="ARBA" id="ARBA00022977"/>
    </source>
</evidence>
<reference evidence="12 13" key="1">
    <citation type="submission" date="2019-12" db="EMBL/GenBank/DDBJ databases">
        <title>Comparative genomics gives insights into the taxonomy of the Azoarcus-Aromatoleum group and reveals separate origins of nif in the plant-associated Azoarcus and non-plant-associated Aromatoleum sub-groups.</title>
        <authorList>
            <person name="Lafos M."/>
            <person name="Maluk M."/>
            <person name="Batista M."/>
            <person name="Junghare M."/>
            <person name="Carmona M."/>
            <person name="Faoro H."/>
            <person name="Cruz L.M."/>
            <person name="Battistoni F."/>
            <person name="De Souza E."/>
            <person name="Pedrosa F."/>
            <person name="Chen W.-M."/>
            <person name="Poole P.S."/>
            <person name="Dixon R.A."/>
            <person name="James E.K."/>
        </authorList>
    </citation>
    <scope>NUCLEOTIDE SEQUENCE [LARGE SCALE GENOMIC DNA]</scope>
    <source>
        <strain evidence="12 13">T</strain>
    </source>
</reference>
<comment type="catalytic activity">
    <reaction evidence="10">
        <text>D-glyceraldehyde 3-phosphate + pyruvate + H(+) = 1-deoxy-D-xylulose 5-phosphate + CO2</text>
        <dbReference type="Rhea" id="RHEA:12605"/>
        <dbReference type="ChEBI" id="CHEBI:15361"/>
        <dbReference type="ChEBI" id="CHEBI:15378"/>
        <dbReference type="ChEBI" id="CHEBI:16526"/>
        <dbReference type="ChEBI" id="CHEBI:57792"/>
        <dbReference type="ChEBI" id="CHEBI:59776"/>
        <dbReference type="EC" id="2.2.1.7"/>
    </reaction>
</comment>
<dbReference type="Gene3D" id="3.40.50.920">
    <property type="match status" value="1"/>
</dbReference>
<feature type="binding site" evidence="10">
    <location>
        <position position="179"/>
    </location>
    <ligand>
        <name>thiamine diphosphate</name>
        <dbReference type="ChEBI" id="CHEBI:58937"/>
    </ligand>
</feature>
<keyword evidence="9 10" id="KW-0414">Isoprene biosynthesis</keyword>
<dbReference type="InterPro" id="IPR009014">
    <property type="entry name" value="Transketo_C/PFOR_II"/>
</dbReference>
<comment type="function">
    <text evidence="10">Catalyzes the acyloin condensation reaction between C atoms 2 and 3 of pyruvate and glyceraldehyde 3-phosphate to yield 1-deoxy-D-xylulose-5-phosphate (DXP).</text>
</comment>
<dbReference type="Pfam" id="PF02780">
    <property type="entry name" value="Transketolase_C"/>
    <property type="match status" value="1"/>
</dbReference>
<dbReference type="NCBIfam" id="NF003933">
    <property type="entry name" value="PRK05444.2-2"/>
    <property type="match status" value="1"/>
</dbReference>
<keyword evidence="13" id="KW-1185">Reference proteome</keyword>
<feature type="binding site" evidence="10">
    <location>
        <position position="76"/>
    </location>
    <ligand>
        <name>thiamine diphosphate</name>
        <dbReference type="ChEBI" id="CHEBI:58937"/>
    </ligand>
</feature>
<dbReference type="Pfam" id="PF02779">
    <property type="entry name" value="Transket_pyr"/>
    <property type="match status" value="1"/>
</dbReference>
<comment type="cofactor">
    <cofactor evidence="10">
        <name>Mg(2+)</name>
        <dbReference type="ChEBI" id="CHEBI:18420"/>
    </cofactor>
    <text evidence="10">Binds 1 Mg(2+) ion per subunit.</text>
</comment>
<feature type="binding site" evidence="10">
    <location>
        <begin position="117"/>
        <end position="119"/>
    </location>
    <ligand>
        <name>thiamine diphosphate</name>
        <dbReference type="ChEBI" id="CHEBI:58937"/>
    </ligand>
</feature>
<dbReference type="NCBIfam" id="TIGR00204">
    <property type="entry name" value="dxs"/>
    <property type="match status" value="1"/>
</dbReference>
<comment type="cofactor">
    <cofactor evidence="10">
        <name>thiamine diphosphate</name>
        <dbReference type="ChEBI" id="CHEBI:58937"/>
    </cofactor>
    <text evidence="10">Binds 1 thiamine pyrophosphate per subunit.</text>
</comment>
<dbReference type="RefSeq" id="WP_169138411.1">
    <property type="nucleotide sequence ID" value="NZ_WTVS01000008.1"/>
</dbReference>
<dbReference type="SUPFAM" id="SSF52518">
    <property type="entry name" value="Thiamin diphosphate-binding fold (THDP-binding)"/>
    <property type="match status" value="2"/>
</dbReference>
<feature type="domain" description="Transketolase-like pyrimidine-binding" evidence="11">
    <location>
        <begin position="317"/>
        <end position="481"/>
    </location>
</feature>
<keyword evidence="5 10" id="KW-0479">Metal-binding</keyword>
<feature type="binding site" evidence="10">
    <location>
        <position position="179"/>
    </location>
    <ligand>
        <name>Mg(2+)</name>
        <dbReference type="ChEBI" id="CHEBI:18420"/>
    </ligand>
</feature>
<evidence type="ECO:0000313" key="12">
    <source>
        <dbReference type="EMBL" id="NMF96854.1"/>
    </source>
</evidence>
<evidence type="ECO:0000256" key="3">
    <source>
        <dbReference type="ARBA" id="ARBA00011738"/>
    </source>
</evidence>
<comment type="similarity">
    <text evidence="2 10">Belongs to the transketolase family. DXPS subfamily.</text>
</comment>
<dbReference type="GO" id="GO:0008661">
    <property type="term" value="F:1-deoxy-D-xylulose-5-phosphate synthase activity"/>
    <property type="evidence" value="ECO:0007669"/>
    <property type="project" value="UniProtKB-EC"/>
</dbReference>
<keyword evidence="7 10" id="KW-0784">Thiamine biosynthesis</keyword>
<dbReference type="CDD" id="cd07033">
    <property type="entry name" value="TPP_PYR_DXS_TK_like"/>
    <property type="match status" value="1"/>
</dbReference>
<evidence type="ECO:0000256" key="9">
    <source>
        <dbReference type="ARBA" id="ARBA00023229"/>
    </source>
</evidence>
<dbReference type="SUPFAM" id="SSF52922">
    <property type="entry name" value="TK C-terminal domain-like"/>
    <property type="match status" value="1"/>
</dbReference>
<sequence length="621" mass="67726">MPQYPLLHRIDSPSDLRRFERRDLHALATELRAFLIESVSKTGGHLSSNLGTVELTIALHYIFDTPDDRIVWDVGHQTYGHKILTGRREAMSGLRRFGGISGFPRRCESEYDTFGTAHSSTSISAALGMAVAARDRGDGERRSIAVIGDGAMSAGMAFEALNNAGDTSDVNLLVILNDNEMSISPPVGALTKILARMLSGSTYNAARRAGEKVLGVAPPMLDFARKVEEHVKGLITPGTLFEEFGFHYYGPIDGHDLDALIPTLQNLKKLNGLQFLHVITRKGQGYKLAEADPILYHGVSSFDHRAGIQSGKGGGKLSYTQIFGDWLCDIAARDDKVIGITPAMREGSGMVRFAKEFPDRYHDVGIAEQHAVTFAAGLACEGFKPVVAIYSTFLQRAYDQLIHDVALQNLPVVFAIDRAGMVGADGATHHGAFDLSYLACIPNMVVMTPADENECRQMLYTAYRHNGPAAVRYPRGSGMNVRPENTMTELPLGKGEIRRQGRKVALLAFGSLLTNALLVGEEIDATVANMRFVKPIDAALIEELSASHELIVTLEENAVIGGAGSEVARVLERLPHRPRLLRLGLPDHFVDHGDQSQLFEQVGLHPAGILSAIERIYVRNS</sequence>
<evidence type="ECO:0000313" key="13">
    <source>
        <dbReference type="Proteomes" id="UP000634522"/>
    </source>
</evidence>
<dbReference type="Gene3D" id="3.40.50.970">
    <property type="match status" value="2"/>
</dbReference>
<gene>
    <name evidence="10" type="primary">dxs</name>
    <name evidence="12" type="ORF">GPA27_05580</name>
</gene>
<evidence type="ECO:0000256" key="10">
    <source>
        <dbReference type="HAMAP-Rule" id="MF_00315"/>
    </source>
</evidence>
<evidence type="ECO:0000256" key="4">
    <source>
        <dbReference type="ARBA" id="ARBA00022679"/>
    </source>
</evidence>
<name>A0ABX1NC67_9RHOO</name>
<proteinExistence type="inferred from homology"/>
<dbReference type="HAMAP" id="MF_00315">
    <property type="entry name" value="DXP_synth"/>
    <property type="match status" value="1"/>
</dbReference>
<dbReference type="InterPro" id="IPR005477">
    <property type="entry name" value="Dxylulose-5-P_synthase"/>
</dbReference>
<dbReference type="InterPro" id="IPR020826">
    <property type="entry name" value="Transketolase_BS"/>
</dbReference>
<evidence type="ECO:0000256" key="6">
    <source>
        <dbReference type="ARBA" id="ARBA00022842"/>
    </source>
</evidence>
<dbReference type="SMART" id="SM00861">
    <property type="entry name" value="Transket_pyr"/>
    <property type="match status" value="1"/>
</dbReference>
<dbReference type="PANTHER" id="PTHR43322">
    <property type="entry name" value="1-D-DEOXYXYLULOSE 5-PHOSPHATE SYNTHASE-RELATED"/>
    <property type="match status" value="1"/>
</dbReference>
<evidence type="ECO:0000256" key="2">
    <source>
        <dbReference type="ARBA" id="ARBA00011081"/>
    </source>
</evidence>
<dbReference type="PANTHER" id="PTHR43322:SF5">
    <property type="entry name" value="1-DEOXY-D-XYLULOSE-5-PHOSPHATE SYNTHASE, CHLOROPLASTIC"/>
    <property type="match status" value="1"/>
</dbReference>
<dbReference type="Proteomes" id="UP000634522">
    <property type="component" value="Unassembled WGS sequence"/>
</dbReference>
<comment type="subunit">
    <text evidence="3 10">Homodimer.</text>
</comment>
<organism evidence="12 13">
    <name type="scientific">Aromatoleum toluolicum</name>
    <dbReference type="NCBI Taxonomy" id="90060"/>
    <lineage>
        <taxon>Bacteria</taxon>
        <taxon>Pseudomonadati</taxon>
        <taxon>Pseudomonadota</taxon>
        <taxon>Betaproteobacteria</taxon>
        <taxon>Rhodocyclales</taxon>
        <taxon>Rhodocyclaceae</taxon>
        <taxon>Aromatoleum</taxon>
    </lineage>
</organism>
<evidence type="ECO:0000256" key="8">
    <source>
        <dbReference type="ARBA" id="ARBA00023052"/>
    </source>
</evidence>
<comment type="pathway">
    <text evidence="1 10">Metabolic intermediate biosynthesis; 1-deoxy-D-xylulose 5-phosphate biosynthesis; 1-deoxy-D-xylulose 5-phosphate from D-glyceraldehyde 3-phosphate and pyruvate: step 1/1.</text>
</comment>